<dbReference type="InterPro" id="IPR000182">
    <property type="entry name" value="GNAT_dom"/>
</dbReference>
<evidence type="ECO:0000256" key="3">
    <source>
        <dbReference type="ARBA" id="ARBA00038502"/>
    </source>
</evidence>
<dbReference type="EMBL" id="JBHUOP010000008">
    <property type="protein sequence ID" value="MFD2841712.1"/>
    <property type="molecule type" value="Genomic_DNA"/>
</dbReference>
<dbReference type="RefSeq" id="WP_377468013.1">
    <property type="nucleotide sequence ID" value="NZ_JBHUOP010000008.1"/>
</dbReference>
<keyword evidence="6" id="KW-1185">Reference proteome</keyword>
<dbReference type="Pfam" id="PF13302">
    <property type="entry name" value="Acetyltransf_3"/>
    <property type="match status" value="1"/>
</dbReference>
<name>A0ABW5XIN4_9MICO</name>
<dbReference type="PANTHER" id="PTHR43792">
    <property type="entry name" value="GNAT FAMILY, PUTATIVE (AFU_ORTHOLOGUE AFUA_3G00765)-RELATED-RELATED"/>
    <property type="match status" value="1"/>
</dbReference>
<dbReference type="InterPro" id="IPR016181">
    <property type="entry name" value="Acyl_CoA_acyltransferase"/>
</dbReference>
<sequence length="209" mass="23869">MFGLRAKPPELREDAWDEPPHGTLLLRRLKLADRREWHAVRRANRDWLTPWEATVPFVEGEPHPTGGTYSDYLSSLNASARAGESFMWGMFVDGRFAGQISLGSISYGSLRNAHIGYWVSQEFAGRGITPTAVAMIVDYAFQDLKLHRIEINIRPENRASLRVAEKLGLRFEGLRERYLHINGQWADHNAYAITAEECGLGMMRRWRNG</sequence>
<evidence type="ECO:0000313" key="5">
    <source>
        <dbReference type="EMBL" id="MFD2841712.1"/>
    </source>
</evidence>
<evidence type="ECO:0000313" key="6">
    <source>
        <dbReference type="Proteomes" id="UP001597391"/>
    </source>
</evidence>
<dbReference type="InterPro" id="IPR051531">
    <property type="entry name" value="N-acetyltransferase"/>
</dbReference>
<feature type="domain" description="N-acetyltransferase" evidence="4">
    <location>
        <begin position="24"/>
        <end position="196"/>
    </location>
</feature>
<comment type="similarity">
    <text evidence="3">Belongs to the acetyltransferase family. RimJ subfamily.</text>
</comment>
<reference evidence="6" key="1">
    <citation type="journal article" date="2019" name="Int. J. Syst. Evol. Microbiol.">
        <title>The Global Catalogue of Microorganisms (GCM) 10K type strain sequencing project: providing services to taxonomists for standard genome sequencing and annotation.</title>
        <authorList>
            <consortium name="The Broad Institute Genomics Platform"/>
            <consortium name="The Broad Institute Genome Sequencing Center for Infectious Disease"/>
            <person name="Wu L."/>
            <person name="Ma J."/>
        </authorList>
    </citation>
    <scope>NUCLEOTIDE SEQUENCE [LARGE SCALE GENOMIC DNA]</scope>
    <source>
        <strain evidence="6">KCTC 33576</strain>
    </source>
</reference>
<dbReference type="PANTHER" id="PTHR43792:SF8">
    <property type="entry name" value="[RIBOSOMAL PROTEIN US5]-ALANINE N-ACETYLTRANSFERASE"/>
    <property type="match status" value="1"/>
</dbReference>
<keyword evidence="1 5" id="KW-0808">Transferase</keyword>
<dbReference type="SUPFAM" id="SSF55729">
    <property type="entry name" value="Acyl-CoA N-acyltransferases (Nat)"/>
    <property type="match status" value="1"/>
</dbReference>
<dbReference type="EC" id="2.3.-.-" evidence="5"/>
<dbReference type="PROSITE" id="PS51186">
    <property type="entry name" value="GNAT"/>
    <property type="match status" value="1"/>
</dbReference>
<accession>A0ABW5XIN4</accession>
<gene>
    <name evidence="5" type="ORF">ACFSYH_14190</name>
</gene>
<dbReference type="Proteomes" id="UP001597391">
    <property type="component" value="Unassembled WGS sequence"/>
</dbReference>
<dbReference type="GO" id="GO:0016746">
    <property type="term" value="F:acyltransferase activity"/>
    <property type="evidence" value="ECO:0007669"/>
    <property type="project" value="UniProtKB-KW"/>
</dbReference>
<dbReference type="Gene3D" id="3.40.630.30">
    <property type="match status" value="1"/>
</dbReference>
<comment type="caution">
    <text evidence="5">The sequence shown here is derived from an EMBL/GenBank/DDBJ whole genome shotgun (WGS) entry which is preliminary data.</text>
</comment>
<organism evidence="5 6">
    <name type="scientific">Populibacterium corticicola</name>
    <dbReference type="NCBI Taxonomy" id="1812826"/>
    <lineage>
        <taxon>Bacteria</taxon>
        <taxon>Bacillati</taxon>
        <taxon>Actinomycetota</taxon>
        <taxon>Actinomycetes</taxon>
        <taxon>Micrococcales</taxon>
        <taxon>Jonesiaceae</taxon>
        <taxon>Populibacterium</taxon>
    </lineage>
</organism>
<evidence type="ECO:0000259" key="4">
    <source>
        <dbReference type="PROSITE" id="PS51186"/>
    </source>
</evidence>
<evidence type="ECO:0000256" key="1">
    <source>
        <dbReference type="ARBA" id="ARBA00022679"/>
    </source>
</evidence>
<keyword evidence="2 5" id="KW-0012">Acyltransferase</keyword>
<evidence type="ECO:0000256" key="2">
    <source>
        <dbReference type="ARBA" id="ARBA00023315"/>
    </source>
</evidence>
<protein>
    <submittedName>
        <fullName evidence="5">GNAT family N-acetyltransferase</fullName>
        <ecNumber evidence="5">2.3.-.-</ecNumber>
    </submittedName>
</protein>
<proteinExistence type="inferred from homology"/>